<evidence type="ECO:0000256" key="1">
    <source>
        <dbReference type="ARBA" id="ARBA00004571"/>
    </source>
</evidence>
<keyword evidence="17" id="KW-1185">Reference proteome</keyword>
<evidence type="ECO:0000256" key="4">
    <source>
        <dbReference type="ARBA" id="ARBA00022496"/>
    </source>
</evidence>
<evidence type="ECO:0000256" key="6">
    <source>
        <dbReference type="ARBA" id="ARBA00023004"/>
    </source>
</evidence>
<evidence type="ECO:0000256" key="10">
    <source>
        <dbReference type="ARBA" id="ARBA00023237"/>
    </source>
</evidence>
<keyword evidence="5 11" id="KW-0812">Transmembrane</keyword>
<dbReference type="InterPro" id="IPR039426">
    <property type="entry name" value="TonB-dep_rcpt-like"/>
</dbReference>
<evidence type="ECO:0000256" key="13">
    <source>
        <dbReference type="SAM" id="SignalP"/>
    </source>
</evidence>
<dbReference type="EMBL" id="BASZ01000005">
    <property type="protein sequence ID" value="GAD49547.1"/>
    <property type="molecule type" value="Genomic_DNA"/>
</dbReference>
<keyword evidence="8 12" id="KW-0798">TonB box</keyword>
<evidence type="ECO:0000256" key="11">
    <source>
        <dbReference type="PROSITE-ProRule" id="PRU01360"/>
    </source>
</evidence>
<accession>U2YM62</accession>
<dbReference type="GO" id="GO:0009279">
    <property type="term" value="C:cell outer membrane"/>
    <property type="evidence" value="ECO:0007669"/>
    <property type="project" value="UniProtKB-SubCell"/>
</dbReference>
<dbReference type="Pfam" id="PF07715">
    <property type="entry name" value="Plug"/>
    <property type="match status" value="1"/>
</dbReference>
<feature type="domain" description="TonB-dependent receptor-like beta-barrel" evidence="14">
    <location>
        <begin position="256"/>
        <end position="708"/>
    </location>
</feature>
<dbReference type="KEGG" id="ntd:EGO55_13600"/>
<evidence type="ECO:0000256" key="7">
    <source>
        <dbReference type="ARBA" id="ARBA00023065"/>
    </source>
</evidence>
<dbReference type="Pfam" id="PF00593">
    <property type="entry name" value="TonB_dep_Rec_b-barrel"/>
    <property type="match status" value="1"/>
</dbReference>
<protein>
    <submittedName>
        <fullName evidence="16">Putative TonB-dependent receptor</fullName>
    </submittedName>
</protein>
<dbReference type="RefSeq" id="WP_021690453.1">
    <property type="nucleotide sequence ID" value="NZ_BASZ01000005.1"/>
</dbReference>
<evidence type="ECO:0000256" key="12">
    <source>
        <dbReference type="RuleBase" id="RU003357"/>
    </source>
</evidence>
<dbReference type="SUPFAM" id="SSF56935">
    <property type="entry name" value="Porins"/>
    <property type="match status" value="1"/>
</dbReference>
<dbReference type="AlphaFoldDB" id="U2YM62"/>
<feature type="signal peptide" evidence="13">
    <location>
        <begin position="1"/>
        <end position="27"/>
    </location>
</feature>
<dbReference type="CDD" id="cd01347">
    <property type="entry name" value="ligand_gated_channel"/>
    <property type="match status" value="1"/>
</dbReference>
<evidence type="ECO:0000256" key="8">
    <source>
        <dbReference type="ARBA" id="ARBA00023077"/>
    </source>
</evidence>
<dbReference type="PROSITE" id="PS52016">
    <property type="entry name" value="TONB_DEPENDENT_REC_3"/>
    <property type="match status" value="1"/>
</dbReference>
<dbReference type="OrthoDB" id="7455914at2"/>
<evidence type="ECO:0000256" key="2">
    <source>
        <dbReference type="ARBA" id="ARBA00022448"/>
    </source>
</evidence>
<keyword evidence="6" id="KW-0408">Iron</keyword>
<proteinExistence type="inferred from homology"/>
<comment type="subcellular location">
    <subcellularLocation>
        <location evidence="1 11">Cell outer membrane</location>
        <topology evidence="1 11">Multi-pass membrane protein</topology>
    </subcellularLocation>
</comment>
<reference evidence="16 17" key="1">
    <citation type="submission" date="2013-09" db="EMBL/GenBank/DDBJ databases">
        <title>Whole genome shotgun sequence of Novosphingobium tardaugens NBRC 16725.</title>
        <authorList>
            <person name="Isaki S."/>
            <person name="Hosoyama A."/>
            <person name="Tsuchikane K."/>
            <person name="Katsumata H."/>
            <person name="Ando Y."/>
            <person name="Yamazaki S."/>
            <person name="Fujita N."/>
        </authorList>
    </citation>
    <scope>NUCLEOTIDE SEQUENCE [LARGE SCALE GENOMIC DNA]</scope>
    <source>
        <strain evidence="16 17">NBRC 16725</strain>
    </source>
</reference>
<evidence type="ECO:0000256" key="5">
    <source>
        <dbReference type="ARBA" id="ARBA00022692"/>
    </source>
</evidence>
<keyword evidence="7" id="KW-0406">Ion transport</keyword>
<comment type="caution">
    <text evidence="16">The sequence shown here is derived from an EMBL/GenBank/DDBJ whole genome shotgun (WGS) entry which is preliminary data.</text>
</comment>
<evidence type="ECO:0000313" key="16">
    <source>
        <dbReference type="EMBL" id="GAD49547.1"/>
    </source>
</evidence>
<dbReference type="Proteomes" id="UP000016568">
    <property type="component" value="Unassembled WGS sequence"/>
</dbReference>
<dbReference type="InterPro" id="IPR036942">
    <property type="entry name" value="Beta-barrel_TonB_sf"/>
</dbReference>
<keyword evidence="2 11" id="KW-0813">Transport</keyword>
<evidence type="ECO:0000256" key="9">
    <source>
        <dbReference type="ARBA" id="ARBA00023136"/>
    </source>
</evidence>
<dbReference type="Gene3D" id="2.40.170.20">
    <property type="entry name" value="TonB-dependent receptor, beta-barrel domain"/>
    <property type="match status" value="1"/>
</dbReference>
<dbReference type="eggNOG" id="COG4774">
    <property type="taxonomic scope" value="Bacteria"/>
</dbReference>
<comment type="similarity">
    <text evidence="11 12">Belongs to the TonB-dependent receptor family.</text>
</comment>
<organism evidence="16 17">
    <name type="scientific">Caenibius tardaugens NBRC 16725</name>
    <dbReference type="NCBI Taxonomy" id="1219035"/>
    <lineage>
        <taxon>Bacteria</taxon>
        <taxon>Pseudomonadati</taxon>
        <taxon>Pseudomonadota</taxon>
        <taxon>Alphaproteobacteria</taxon>
        <taxon>Sphingomonadales</taxon>
        <taxon>Erythrobacteraceae</taxon>
        <taxon>Caenibius</taxon>
    </lineage>
</organism>
<evidence type="ECO:0000259" key="14">
    <source>
        <dbReference type="Pfam" id="PF00593"/>
    </source>
</evidence>
<dbReference type="GO" id="GO:0006826">
    <property type="term" value="P:iron ion transport"/>
    <property type="evidence" value="ECO:0007669"/>
    <property type="project" value="UniProtKB-KW"/>
</dbReference>
<name>U2YM62_9SPHN</name>
<keyword evidence="10 11" id="KW-0998">Cell outer membrane</keyword>
<keyword evidence="3 11" id="KW-1134">Transmembrane beta strand</keyword>
<dbReference type="InterPro" id="IPR000531">
    <property type="entry name" value="Beta-barrel_TonB"/>
</dbReference>
<keyword evidence="4" id="KW-0410">Iron transport</keyword>
<keyword evidence="9 11" id="KW-0472">Membrane</keyword>
<gene>
    <name evidence="16" type="ORF">NT2_05_04680</name>
</gene>
<dbReference type="InterPro" id="IPR012910">
    <property type="entry name" value="Plug_dom"/>
</dbReference>
<sequence length="754" mass="82300">MRFRELDLCSGLALAVGLLTMPSAVQAQTADDSASSGEIIVTAQRREEKLQQVPLAITATSGADLANHGTTDLRGITESVPSLNIAAYPNSSDTVSLTMRGQGAADAGQITKDGGVGLYVDGFYISRPQAALLDLGDPERIEVLRGPQGTLYGRNTTGGAVNIISTKPTGEWGGDVSLTYGSRNYVRGLATIDLPAIGDLAIKGTILYSDKDGYVKNSGPGRDYHESGQLAGRVAARWTPTSNFTVDYAFDRGRVVSTQPYYINPELVGVVPGYSADKKHTYTALDLRRSKAHFTDHQLTLSWDVSDSVTLRSLSAYRKTDAYQSVNYGVAQSYPFPGGVYTVAQDHDYRAKQYTQEFQIIGSLGSLIEYTGGLYYFRETGSHYQEQEIAGAFNVESAREIHAKSISKAAYLQATITPPVLEERLKITLGARYTEDKRTASRWQWYYGTLFENGTSNRQKFNNFSPSVNVAMQWTPDVMTYVRYARGYKAGGSAEGALDFTKTYGPEKVEAWEIGLKSQFLDRKVTLNLSAFHNKFKAMQIDFTADPFDLTQVATVNAGSATIKGIEAELAVRPVRALNLKASYAYLDPKLKSIVAPPATNFDPAMNPFSPVNVGDDVTGYFTMPFVPHHAVTISGDWRIVDDGTRKLTAYATYSYQSGVYTSAVAGPLVFGRDQWKSDAREVVNARLAYEQPIGGADVTFALFVNNLFNRRAREFVIGVGNQLDTLVGPGGYVSQTAPYSEPRVFGGEVKVAF</sequence>
<dbReference type="PANTHER" id="PTHR32552:SF81">
    <property type="entry name" value="TONB-DEPENDENT OUTER MEMBRANE RECEPTOR"/>
    <property type="match status" value="1"/>
</dbReference>
<evidence type="ECO:0000313" key="17">
    <source>
        <dbReference type="Proteomes" id="UP000016568"/>
    </source>
</evidence>
<evidence type="ECO:0000256" key="3">
    <source>
        <dbReference type="ARBA" id="ARBA00022452"/>
    </source>
</evidence>
<keyword evidence="16" id="KW-0675">Receptor</keyword>
<dbReference type="PANTHER" id="PTHR32552">
    <property type="entry name" value="FERRICHROME IRON RECEPTOR-RELATED"/>
    <property type="match status" value="1"/>
</dbReference>
<feature type="domain" description="TonB-dependent receptor plug" evidence="15">
    <location>
        <begin position="50"/>
        <end position="160"/>
    </location>
</feature>
<keyword evidence="13" id="KW-0732">Signal</keyword>
<feature type="chain" id="PRO_5030177757" evidence="13">
    <location>
        <begin position="28"/>
        <end position="754"/>
    </location>
</feature>
<evidence type="ECO:0000259" key="15">
    <source>
        <dbReference type="Pfam" id="PF07715"/>
    </source>
</evidence>